<dbReference type="SMART" id="SM00311">
    <property type="entry name" value="PWI"/>
    <property type="match status" value="1"/>
</dbReference>
<feature type="compositionally biased region" description="Basic residues" evidence="2">
    <location>
        <begin position="190"/>
        <end position="199"/>
    </location>
</feature>
<evidence type="ECO:0000256" key="1">
    <source>
        <dbReference type="ARBA" id="ARBA00022664"/>
    </source>
</evidence>
<evidence type="ECO:0000313" key="5">
    <source>
        <dbReference type="Proteomes" id="UP001150538"/>
    </source>
</evidence>
<dbReference type="OrthoDB" id="163257at2759"/>
<dbReference type="SUPFAM" id="SSF101233">
    <property type="entry name" value="PWI domain"/>
    <property type="match status" value="1"/>
</dbReference>
<feature type="compositionally biased region" description="Basic and acidic residues" evidence="2">
    <location>
        <begin position="141"/>
        <end position="157"/>
    </location>
</feature>
<dbReference type="PANTHER" id="PTHR23148:SF0">
    <property type="entry name" value="SERINE_ARGININE REPETITIVE MATRIX PROTEIN 1"/>
    <property type="match status" value="1"/>
</dbReference>
<reference evidence="4" key="1">
    <citation type="submission" date="2022-07" db="EMBL/GenBank/DDBJ databases">
        <title>Phylogenomic reconstructions and comparative analyses of Kickxellomycotina fungi.</title>
        <authorList>
            <person name="Reynolds N.K."/>
            <person name="Stajich J.E."/>
            <person name="Barry K."/>
            <person name="Grigoriev I.V."/>
            <person name="Crous P."/>
            <person name="Smith M.E."/>
        </authorList>
    </citation>
    <scope>NUCLEOTIDE SEQUENCE</scope>
    <source>
        <strain evidence="4">NBRC 100468</strain>
    </source>
</reference>
<proteinExistence type="predicted"/>
<keyword evidence="1" id="KW-0507">mRNA processing</keyword>
<evidence type="ECO:0000256" key="2">
    <source>
        <dbReference type="SAM" id="MobiDB-lite"/>
    </source>
</evidence>
<gene>
    <name evidence="4" type="ORF">H4219_000336</name>
</gene>
<feature type="region of interest" description="Disordered" evidence="2">
    <location>
        <begin position="141"/>
        <end position="257"/>
    </location>
</feature>
<dbReference type="InterPro" id="IPR052225">
    <property type="entry name" value="Ser/Arg_repetitive_matrix"/>
</dbReference>
<organism evidence="4 5">
    <name type="scientific">Mycoemilia scoparia</name>
    <dbReference type="NCBI Taxonomy" id="417184"/>
    <lineage>
        <taxon>Eukaryota</taxon>
        <taxon>Fungi</taxon>
        <taxon>Fungi incertae sedis</taxon>
        <taxon>Zoopagomycota</taxon>
        <taxon>Kickxellomycotina</taxon>
        <taxon>Kickxellomycetes</taxon>
        <taxon>Kickxellales</taxon>
        <taxon>Kickxellaceae</taxon>
        <taxon>Mycoemilia</taxon>
    </lineage>
</organism>
<dbReference type="InterPro" id="IPR002483">
    <property type="entry name" value="PWI_dom"/>
</dbReference>
<dbReference type="AlphaFoldDB" id="A0A9W8A3B8"/>
<dbReference type="PROSITE" id="PS51025">
    <property type="entry name" value="PWI"/>
    <property type="match status" value="1"/>
</dbReference>
<accession>A0A9W8A3B8</accession>
<evidence type="ECO:0000313" key="4">
    <source>
        <dbReference type="EMBL" id="KAJ1921989.1"/>
    </source>
</evidence>
<dbReference type="Proteomes" id="UP001150538">
    <property type="component" value="Unassembled WGS sequence"/>
</dbReference>
<dbReference type="EMBL" id="JANBPU010000002">
    <property type="protein sequence ID" value="KAJ1921989.1"/>
    <property type="molecule type" value="Genomic_DNA"/>
</dbReference>
<keyword evidence="5" id="KW-1185">Reference proteome</keyword>
<name>A0A9W8A3B8_9FUNG</name>
<protein>
    <recommendedName>
        <fullName evidence="3">PWI domain-containing protein</fullName>
    </recommendedName>
</protein>
<evidence type="ECO:0000259" key="3">
    <source>
        <dbReference type="PROSITE" id="PS51025"/>
    </source>
</evidence>
<feature type="domain" description="PWI" evidence="3">
    <location>
        <begin position="27"/>
        <end position="125"/>
    </location>
</feature>
<feature type="compositionally biased region" description="Basic and acidic residues" evidence="2">
    <location>
        <begin position="200"/>
        <end position="215"/>
    </location>
</feature>
<dbReference type="GO" id="GO:0005681">
    <property type="term" value="C:spliceosomal complex"/>
    <property type="evidence" value="ECO:0007669"/>
    <property type="project" value="TreeGrafter"/>
</dbReference>
<feature type="compositionally biased region" description="Basic and acidic residues" evidence="2">
    <location>
        <begin position="178"/>
        <end position="189"/>
    </location>
</feature>
<dbReference type="Pfam" id="PF01480">
    <property type="entry name" value="PWI"/>
    <property type="match status" value="1"/>
</dbReference>
<sequence>MSAGFFRGTNIEQDNRFGDAQKKLLNKIKFPEEFKQKVDTSKVNLDVIKPWISLKVTEILGLEDEVVLEYVFSMLEEKTPDPRKLQINIAGFLESKAPEFSLELWKLLLSAQKSSSGIPEEFIEAKKAEIRKKQLEEEKINEAIRSRRRERRDEHRPHERSHRDRHRDHRHRHRHRSRSQERRRRDSRERRHSSRHKRNYDHADSNAHERSQSRERHSRRRTHRNRRHHHSRSRSPSSSPHGDKAESRRRARSPPSE</sequence>
<comment type="caution">
    <text evidence="4">The sequence shown here is derived from an EMBL/GenBank/DDBJ whole genome shotgun (WGS) entry which is preliminary data.</text>
</comment>
<feature type="compositionally biased region" description="Basic residues" evidence="2">
    <location>
        <begin position="158"/>
        <end position="177"/>
    </location>
</feature>
<dbReference type="PANTHER" id="PTHR23148">
    <property type="entry name" value="SERINE/ARGININE REGULATED NUCLEAR MATRIX PROTEIN"/>
    <property type="match status" value="1"/>
</dbReference>
<dbReference type="InterPro" id="IPR036483">
    <property type="entry name" value="PWI_dom_sf"/>
</dbReference>
<dbReference type="Gene3D" id="1.20.1390.10">
    <property type="entry name" value="PWI domain"/>
    <property type="match status" value="1"/>
</dbReference>
<dbReference type="GO" id="GO:0006397">
    <property type="term" value="P:mRNA processing"/>
    <property type="evidence" value="ECO:0007669"/>
    <property type="project" value="UniProtKB-KW"/>
</dbReference>
<feature type="compositionally biased region" description="Basic residues" evidence="2">
    <location>
        <begin position="216"/>
        <end position="233"/>
    </location>
</feature>
<dbReference type="GO" id="GO:0048024">
    <property type="term" value="P:regulation of mRNA splicing, via spliceosome"/>
    <property type="evidence" value="ECO:0007669"/>
    <property type="project" value="TreeGrafter"/>
</dbReference>
<dbReference type="GO" id="GO:0003723">
    <property type="term" value="F:RNA binding"/>
    <property type="evidence" value="ECO:0007669"/>
    <property type="project" value="TreeGrafter"/>
</dbReference>